<dbReference type="InterPro" id="IPR001789">
    <property type="entry name" value="Sig_transdc_resp-reg_receiver"/>
</dbReference>
<keyword evidence="4" id="KW-0804">Transcription</keyword>
<keyword evidence="3" id="KW-0238">DNA-binding</keyword>
<dbReference type="Gene3D" id="3.40.50.2300">
    <property type="match status" value="1"/>
</dbReference>
<dbReference type="SMART" id="SM00421">
    <property type="entry name" value="HTH_LUXR"/>
    <property type="match status" value="1"/>
</dbReference>
<dbReference type="InterPro" id="IPR011006">
    <property type="entry name" value="CheY-like_superfamily"/>
</dbReference>
<sequence length="214" mass="23726">MTTRVLLVDDHKILREALGSVLERENDLALIGEASEGDEALRLSRELKPDVVVMDIGLPLVSGIEVTRRLLRDHPDIRVLALSTFSDRRIVLQMLDAGASGYIVKSAGRDELLRGIRSLAQGRTYICPEVAAIVVDSVRGRKPTQRINGERLGRREREVLQLLADGRTSPEIAGTLHIATSTVEVHRRNIMRKLDLHSVAELTKYAIRNGLTTA</sequence>
<dbReference type="Pfam" id="PF00196">
    <property type="entry name" value="GerE"/>
    <property type="match status" value="1"/>
</dbReference>
<dbReference type="Pfam" id="PF00072">
    <property type="entry name" value="Response_reg"/>
    <property type="match status" value="1"/>
</dbReference>
<evidence type="ECO:0000313" key="8">
    <source>
        <dbReference type="EMBL" id="MQY50625.1"/>
    </source>
</evidence>
<feature type="domain" description="HTH luxR-type" evidence="6">
    <location>
        <begin position="145"/>
        <end position="210"/>
    </location>
</feature>
<dbReference type="SUPFAM" id="SSF46894">
    <property type="entry name" value="C-terminal effector domain of the bipartite response regulators"/>
    <property type="match status" value="1"/>
</dbReference>
<dbReference type="PANTHER" id="PTHR43214">
    <property type="entry name" value="TWO-COMPONENT RESPONSE REGULATOR"/>
    <property type="match status" value="1"/>
</dbReference>
<evidence type="ECO:0000313" key="9">
    <source>
        <dbReference type="Proteomes" id="UP000480275"/>
    </source>
</evidence>
<feature type="modified residue" description="4-aspartylphosphate" evidence="5">
    <location>
        <position position="55"/>
    </location>
</feature>
<dbReference type="AlphaFoldDB" id="A0A6L5JTA5"/>
<keyword evidence="2" id="KW-0805">Transcription regulation</keyword>
<protein>
    <submittedName>
        <fullName evidence="8">Response regulator</fullName>
    </submittedName>
</protein>
<dbReference type="InterPro" id="IPR039420">
    <property type="entry name" value="WalR-like"/>
</dbReference>
<dbReference type="PANTHER" id="PTHR43214:SF41">
    <property type="entry name" value="NITRATE_NITRITE RESPONSE REGULATOR PROTEIN NARP"/>
    <property type="match status" value="1"/>
</dbReference>
<evidence type="ECO:0000259" key="6">
    <source>
        <dbReference type="PROSITE" id="PS50043"/>
    </source>
</evidence>
<name>A0A6L5JTA5_RHOTE</name>
<evidence type="ECO:0000256" key="3">
    <source>
        <dbReference type="ARBA" id="ARBA00023125"/>
    </source>
</evidence>
<dbReference type="PROSITE" id="PS50043">
    <property type="entry name" value="HTH_LUXR_2"/>
    <property type="match status" value="1"/>
</dbReference>
<dbReference type="SMART" id="SM00448">
    <property type="entry name" value="REC"/>
    <property type="match status" value="1"/>
</dbReference>
<dbReference type="CDD" id="cd17535">
    <property type="entry name" value="REC_NarL-like"/>
    <property type="match status" value="1"/>
</dbReference>
<accession>A0A6L5JTA5</accession>
<keyword evidence="1 5" id="KW-0597">Phosphoprotein</keyword>
<organism evidence="8 9">
    <name type="scientific">Rhodocyclus tenuis</name>
    <name type="common">Rhodospirillum tenue</name>
    <dbReference type="NCBI Taxonomy" id="1066"/>
    <lineage>
        <taxon>Bacteria</taxon>
        <taxon>Pseudomonadati</taxon>
        <taxon>Pseudomonadota</taxon>
        <taxon>Betaproteobacteria</taxon>
        <taxon>Rhodocyclales</taxon>
        <taxon>Rhodocyclaceae</taxon>
        <taxon>Rhodocyclus</taxon>
    </lineage>
</organism>
<dbReference type="PROSITE" id="PS50110">
    <property type="entry name" value="RESPONSE_REGULATORY"/>
    <property type="match status" value="1"/>
</dbReference>
<dbReference type="InterPro" id="IPR000792">
    <property type="entry name" value="Tscrpt_reg_LuxR_C"/>
</dbReference>
<dbReference type="GO" id="GO:0006355">
    <property type="term" value="P:regulation of DNA-templated transcription"/>
    <property type="evidence" value="ECO:0007669"/>
    <property type="project" value="InterPro"/>
</dbReference>
<dbReference type="Proteomes" id="UP000480275">
    <property type="component" value="Unassembled WGS sequence"/>
</dbReference>
<feature type="domain" description="Response regulatory" evidence="7">
    <location>
        <begin position="4"/>
        <end position="120"/>
    </location>
</feature>
<dbReference type="OrthoDB" id="9816469at2"/>
<proteinExistence type="predicted"/>
<dbReference type="PRINTS" id="PR00038">
    <property type="entry name" value="HTHLUXR"/>
</dbReference>
<evidence type="ECO:0000256" key="1">
    <source>
        <dbReference type="ARBA" id="ARBA00022553"/>
    </source>
</evidence>
<dbReference type="InterPro" id="IPR058245">
    <property type="entry name" value="NreC/VraR/RcsB-like_REC"/>
</dbReference>
<evidence type="ECO:0000259" key="7">
    <source>
        <dbReference type="PROSITE" id="PS50110"/>
    </source>
</evidence>
<evidence type="ECO:0000256" key="2">
    <source>
        <dbReference type="ARBA" id="ARBA00023015"/>
    </source>
</evidence>
<dbReference type="SUPFAM" id="SSF52172">
    <property type="entry name" value="CheY-like"/>
    <property type="match status" value="1"/>
</dbReference>
<dbReference type="EMBL" id="WIXJ01000001">
    <property type="protein sequence ID" value="MQY50625.1"/>
    <property type="molecule type" value="Genomic_DNA"/>
</dbReference>
<evidence type="ECO:0000256" key="5">
    <source>
        <dbReference type="PROSITE-ProRule" id="PRU00169"/>
    </source>
</evidence>
<dbReference type="GO" id="GO:0003677">
    <property type="term" value="F:DNA binding"/>
    <property type="evidence" value="ECO:0007669"/>
    <property type="project" value="UniProtKB-KW"/>
</dbReference>
<evidence type="ECO:0000256" key="4">
    <source>
        <dbReference type="ARBA" id="ARBA00023163"/>
    </source>
</evidence>
<comment type="caution">
    <text evidence="8">The sequence shown here is derived from an EMBL/GenBank/DDBJ whole genome shotgun (WGS) entry which is preliminary data.</text>
</comment>
<dbReference type="InterPro" id="IPR016032">
    <property type="entry name" value="Sig_transdc_resp-reg_C-effctor"/>
</dbReference>
<dbReference type="PROSITE" id="PS00622">
    <property type="entry name" value="HTH_LUXR_1"/>
    <property type="match status" value="1"/>
</dbReference>
<reference evidence="8 9" key="1">
    <citation type="submission" date="2019-10" db="EMBL/GenBank/DDBJ databases">
        <title>Whole-genome sequence of the purple nonsulfur photosynthetic bacterium Rhodocyclus tenuis.</title>
        <authorList>
            <person name="Kyndt J.A."/>
            <person name="Meyer T.E."/>
        </authorList>
    </citation>
    <scope>NUCLEOTIDE SEQUENCE [LARGE SCALE GENOMIC DNA]</scope>
    <source>
        <strain evidence="8 9">DSM 110</strain>
    </source>
</reference>
<dbReference type="CDD" id="cd06170">
    <property type="entry name" value="LuxR_C_like"/>
    <property type="match status" value="1"/>
</dbReference>
<gene>
    <name evidence="8" type="ORF">GHK24_02375</name>
</gene>
<dbReference type="GO" id="GO:0000160">
    <property type="term" value="P:phosphorelay signal transduction system"/>
    <property type="evidence" value="ECO:0007669"/>
    <property type="project" value="InterPro"/>
</dbReference>